<name>A0A1X7BT88_9RHOB</name>
<dbReference type="OrthoDB" id="7791409at2"/>
<dbReference type="EMBL" id="FWXB01000007">
    <property type="protein sequence ID" value="SMC12439.1"/>
    <property type="molecule type" value="Genomic_DNA"/>
</dbReference>
<evidence type="ECO:0000313" key="3">
    <source>
        <dbReference type="Proteomes" id="UP000193224"/>
    </source>
</evidence>
<keyword evidence="1" id="KW-0732">Signal</keyword>
<gene>
    <name evidence="2" type="ORF">ROA7745_02265</name>
</gene>
<feature type="signal peptide" evidence="1">
    <location>
        <begin position="1"/>
        <end position="24"/>
    </location>
</feature>
<dbReference type="Proteomes" id="UP000193224">
    <property type="component" value="Unassembled WGS sequence"/>
</dbReference>
<feature type="chain" id="PRO_5012959563" description="DUF2125 domain-containing protein" evidence="1">
    <location>
        <begin position="25"/>
        <end position="509"/>
    </location>
</feature>
<keyword evidence="3" id="KW-1185">Reference proteome</keyword>
<evidence type="ECO:0000256" key="1">
    <source>
        <dbReference type="SAM" id="SignalP"/>
    </source>
</evidence>
<sequence length="509" mass="53805">MSISRRIYLSTALALSAAGSPVMADLTVDDAWETWQAQIKALGMTLSAEETRDGDALQVGSVTLSAELPMGAGSLVIGFAGPRFEPQGDGTVRMSLPRESEVTFGGDIDGEGSMVAVIDTVMEDNQAIMSGTPDLVVSDGSVGAVELTLASLTIDGEMLEDASGTMVMDGYTYQHTTTIGEMITVEGTNENPGFEASYTFEMTDQDSVTKISAGSFAKNTKASYAYTLPADGLNLMMLPKHLRDGVNATVDVFSEAYGDRQQVEMDGEVFSNQKTEAADYQFSGSLDETGVEADGSTGAFSLGMQVFGLPAPISLNGDRVEASLTLPLLSTGEPQDARVMMDFQDFTLNEEIWAMIDQGGELPRDPMALRFDLSGSVDVTTDLLDFEAISALDPSDTPLVPVSASLTGLLLSAVGAELTGNGDFVFDAEDTTTFPGMPRPEGAIDLQLVGGNALLDALVAIGLIPEDQAMGTRMMMGMFMVPGDGDDTLKSRIEINSEGHVLANGQRLR</sequence>
<organism evidence="2 3">
    <name type="scientific">Roseovarius aestuarii</name>
    <dbReference type="NCBI Taxonomy" id="475083"/>
    <lineage>
        <taxon>Bacteria</taxon>
        <taxon>Pseudomonadati</taxon>
        <taxon>Pseudomonadota</taxon>
        <taxon>Alphaproteobacteria</taxon>
        <taxon>Rhodobacterales</taxon>
        <taxon>Roseobacteraceae</taxon>
        <taxon>Roseovarius</taxon>
    </lineage>
</organism>
<evidence type="ECO:0008006" key="4">
    <source>
        <dbReference type="Google" id="ProtNLM"/>
    </source>
</evidence>
<accession>A0A1X7BT88</accession>
<proteinExistence type="predicted"/>
<dbReference type="AlphaFoldDB" id="A0A1X7BT88"/>
<evidence type="ECO:0000313" key="2">
    <source>
        <dbReference type="EMBL" id="SMC12439.1"/>
    </source>
</evidence>
<protein>
    <recommendedName>
        <fullName evidence="4">DUF2125 domain-containing protein</fullName>
    </recommendedName>
</protein>
<dbReference type="RefSeq" id="WP_085800390.1">
    <property type="nucleotide sequence ID" value="NZ_FWXB01000007.1"/>
</dbReference>
<reference evidence="2 3" key="1">
    <citation type="submission" date="2017-03" db="EMBL/GenBank/DDBJ databases">
        <authorList>
            <person name="Afonso C.L."/>
            <person name="Miller P.J."/>
            <person name="Scott M.A."/>
            <person name="Spackman E."/>
            <person name="Goraichik I."/>
            <person name="Dimitrov K.M."/>
            <person name="Suarez D.L."/>
            <person name="Swayne D.E."/>
        </authorList>
    </citation>
    <scope>NUCLEOTIDE SEQUENCE [LARGE SCALE GENOMIC DNA]</scope>
    <source>
        <strain evidence="2 3">CECT 7745</strain>
    </source>
</reference>